<accession>A0A8J4EFK4</accession>
<evidence type="ECO:0000313" key="2">
    <source>
        <dbReference type="Proteomes" id="UP000635606"/>
    </source>
</evidence>
<comment type="caution">
    <text evidence="1">The sequence shown here is derived from an EMBL/GenBank/DDBJ whole genome shotgun (WGS) entry which is preliminary data.</text>
</comment>
<sequence length="330" mass="34044">MWDLVAVVVTAVGGLAAYTARETGDCAVERLALPSPGAYSLVFAMDPSGRHIVGRTRGGGDPSDLDLVVWTDGRPRRVDLPGDSYQIPEDVNAAGIAVGTATFGTLGGPMEHRAWQYRDGAATTLPLTEAFGVSDDGVVVGTHDRRPALWRPGAAAPTPLATSTGDAYDITPDGRTIVGMTGTGSSLRPYVWSADGTARELPLPTIDGRPALGAGASSVTGDWVTGFATTWQSDRGLPVRWNLRTGEVTAFPRYDLGGAAVSDGGVLSAREDRHAVLLGGARTLTLRRLDDGTAAPDTAEAISPDGRRIAGNAASAGAGGTAPVLWRCAA</sequence>
<dbReference type="Proteomes" id="UP000635606">
    <property type="component" value="Unassembled WGS sequence"/>
</dbReference>
<proteinExistence type="predicted"/>
<evidence type="ECO:0000313" key="1">
    <source>
        <dbReference type="EMBL" id="GIJ72924.1"/>
    </source>
</evidence>
<gene>
    <name evidence="1" type="ORF">Voc01_078410</name>
</gene>
<protein>
    <submittedName>
        <fullName evidence="1">Uncharacterized protein</fullName>
    </submittedName>
</protein>
<dbReference type="SUPFAM" id="SSF69304">
    <property type="entry name" value="Tricorn protease N-terminal domain"/>
    <property type="match status" value="1"/>
</dbReference>
<keyword evidence="2" id="KW-1185">Reference proteome</keyword>
<name>A0A8J4EFK4_9ACTN</name>
<organism evidence="1 2">
    <name type="scientific">Virgisporangium ochraceum</name>
    <dbReference type="NCBI Taxonomy" id="65505"/>
    <lineage>
        <taxon>Bacteria</taxon>
        <taxon>Bacillati</taxon>
        <taxon>Actinomycetota</taxon>
        <taxon>Actinomycetes</taxon>
        <taxon>Micromonosporales</taxon>
        <taxon>Micromonosporaceae</taxon>
        <taxon>Virgisporangium</taxon>
    </lineage>
</organism>
<reference evidence="1" key="1">
    <citation type="submission" date="2021-01" db="EMBL/GenBank/DDBJ databases">
        <title>Whole genome shotgun sequence of Virgisporangium ochraceum NBRC 16418.</title>
        <authorList>
            <person name="Komaki H."/>
            <person name="Tamura T."/>
        </authorList>
    </citation>
    <scope>NUCLEOTIDE SEQUENCE</scope>
    <source>
        <strain evidence="1">NBRC 16418</strain>
    </source>
</reference>
<dbReference type="EMBL" id="BOPH01000106">
    <property type="protein sequence ID" value="GIJ72924.1"/>
    <property type="molecule type" value="Genomic_DNA"/>
</dbReference>
<dbReference type="AlphaFoldDB" id="A0A8J4EFK4"/>